<keyword evidence="2" id="KW-1185">Reference proteome</keyword>
<feature type="non-terminal residue" evidence="1">
    <location>
        <position position="1"/>
    </location>
</feature>
<comment type="caution">
    <text evidence="1">The sequence shown here is derived from an EMBL/GenBank/DDBJ whole genome shotgun (WGS) entry which is preliminary data.</text>
</comment>
<reference evidence="1" key="1">
    <citation type="submission" date="2021-06" db="EMBL/GenBank/DDBJ databases">
        <authorList>
            <person name="Kallberg Y."/>
            <person name="Tangrot J."/>
            <person name="Rosling A."/>
        </authorList>
    </citation>
    <scope>NUCLEOTIDE SEQUENCE</scope>
    <source>
        <strain evidence="1">MA461A</strain>
    </source>
</reference>
<evidence type="ECO:0000313" key="1">
    <source>
        <dbReference type="EMBL" id="CAG8755965.1"/>
    </source>
</evidence>
<dbReference type="Proteomes" id="UP000789920">
    <property type="component" value="Unassembled WGS sequence"/>
</dbReference>
<gene>
    <name evidence="1" type="ORF">RPERSI_LOCUS14684</name>
</gene>
<accession>A0ACA9QKH8</accession>
<organism evidence="1 2">
    <name type="scientific">Racocetra persica</name>
    <dbReference type="NCBI Taxonomy" id="160502"/>
    <lineage>
        <taxon>Eukaryota</taxon>
        <taxon>Fungi</taxon>
        <taxon>Fungi incertae sedis</taxon>
        <taxon>Mucoromycota</taxon>
        <taxon>Glomeromycotina</taxon>
        <taxon>Glomeromycetes</taxon>
        <taxon>Diversisporales</taxon>
        <taxon>Gigasporaceae</taxon>
        <taxon>Racocetra</taxon>
    </lineage>
</organism>
<sequence>PPHIQSKDILLLYMIDYQDDNSDWSDKIEKYFAYPNDSIFNNIIYKTYFESYEIKSTRPSSAGNEIAALNVGGKTIHSALRNSFK</sequence>
<proteinExistence type="predicted"/>
<name>A0ACA9QKH8_9GLOM</name>
<evidence type="ECO:0000313" key="2">
    <source>
        <dbReference type="Proteomes" id="UP000789920"/>
    </source>
</evidence>
<protein>
    <submittedName>
        <fullName evidence="1">1701_t:CDS:1</fullName>
    </submittedName>
</protein>
<dbReference type="EMBL" id="CAJVQC010034255">
    <property type="protein sequence ID" value="CAG8755965.1"/>
    <property type="molecule type" value="Genomic_DNA"/>
</dbReference>